<protein>
    <recommendedName>
        <fullName evidence="4">Lipoprotein</fullName>
    </recommendedName>
</protein>
<feature type="chain" id="PRO_5029666657" description="Lipoprotein" evidence="1">
    <location>
        <begin position="24"/>
        <end position="116"/>
    </location>
</feature>
<keyword evidence="1" id="KW-0732">Signal</keyword>
<organism evidence="2 3">
    <name type="scientific">Hymenobacter ginkgonis</name>
    <dbReference type="NCBI Taxonomy" id="2682976"/>
    <lineage>
        <taxon>Bacteria</taxon>
        <taxon>Pseudomonadati</taxon>
        <taxon>Bacteroidota</taxon>
        <taxon>Cytophagia</taxon>
        <taxon>Cytophagales</taxon>
        <taxon>Hymenobacteraceae</taxon>
        <taxon>Hymenobacter</taxon>
    </lineage>
</organism>
<proteinExistence type="predicted"/>
<accession>A0A7K1TAG9</accession>
<sequence length="116" mass="12952">MKYILVVLAGVSLGLLGSCSAPCNGHIESKVLYFKQAPQGQLVYANVVNDPSLGSQQTLMRDDKEYGTFPHVIIINDPQMKFKGQRTVCFDEFTKQPLPVDIDLREKDIPRIAITK</sequence>
<gene>
    <name evidence="2" type="ORF">GO988_03535</name>
</gene>
<dbReference type="Proteomes" id="UP000441336">
    <property type="component" value="Unassembled WGS sequence"/>
</dbReference>
<dbReference type="AlphaFoldDB" id="A0A7K1TAG9"/>
<evidence type="ECO:0008006" key="4">
    <source>
        <dbReference type="Google" id="ProtNLM"/>
    </source>
</evidence>
<feature type="signal peptide" evidence="1">
    <location>
        <begin position="1"/>
        <end position="23"/>
    </location>
</feature>
<dbReference type="PROSITE" id="PS51257">
    <property type="entry name" value="PROKAR_LIPOPROTEIN"/>
    <property type="match status" value="1"/>
</dbReference>
<keyword evidence="3" id="KW-1185">Reference proteome</keyword>
<dbReference type="RefSeq" id="WP_157562132.1">
    <property type="nucleotide sequence ID" value="NZ_WQKZ01000001.1"/>
</dbReference>
<evidence type="ECO:0000313" key="3">
    <source>
        <dbReference type="Proteomes" id="UP000441336"/>
    </source>
</evidence>
<name>A0A7K1TAG9_9BACT</name>
<comment type="caution">
    <text evidence="2">The sequence shown here is derived from an EMBL/GenBank/DDBJ whole genome shotgun (WGS) entry which is preliminary data.</text>
</comment>
<evidence type="ECO:0000256" key="1">
    <source>
        <dbReference type="SAM" id="SignalP"/>
    </source>
</evidence>
<reference evidence="2 3" key="1">
    <citation type="submission" date="2019-12" db="EMBL/GenBank/DDBJ databases">
        <title>Hymenobacter sp. HMF4947 Genome sequencing and assembly.</title>
        <authorList>
            <person name="Kang H."/>
            <person name="Cha I."/>
            <person name="Kim H."/>
            <person name="Joh K."/>
        </authorList>
    </citation>
    <scope>NUCLEOTIDE SEQUENCE [LARGE SCALE GENOMIC DNA]</scope>
    <source>
        <strain evidence="2 3">HMF4947</strain>
    </source>
</reference>
<dbReference type="EMBL" id="WQKZ01000001">
    <property type="protein sequence ID" value="MVN75390.1"/>
    <property type="molecule type" value="Genomic_DNA"/>
</dbReference>
<evidence type="ECO:0000313" key="2">
    <source>
        <dbReference type="EMBL" id="MVN75390.1"/>
    </source>
</evidence>